<feature type="signal peptide" evidence="1">
    <location>
        <begin position="1"/>
        <end position="16"/>
    </location>
</feature>
<gene>
    <name evidence="2" type="ORF">GQ607_015350</name>
</gene>
<keyword evidence="3" id="KW-1185">Reference proteome</keyword>
<dbReference type="AlphaFoldDB" id="A0A8H3VXT2"/>
<evidence type="ECO:0000256" key="1">
    <source>
        <dbReference type="SAM" id="SignalP"/>
    </source>
</evidence>
<evidence type="ECO:0008006" key="4">
    <source>
        <dbReference type="Google" id="ProtNLM"/>
    </source>
</evidence>
<reference evidence="2 3" key="1">
    <citation type="submission" date="2019-12" db="EMBL/GenBank/DDBJ databases">
        <title>A genome sequence resource for the geographically widespread anthracnose pathogen Colletotrichum asianum.</title>
        <authorList>
            <person name="Meng Y."/>
        </authorList>
    </citation>
    <scope>NUCLEOTIDE SEQUENCE [LARGE SCALE GENOMIC DNA]</scope>
    <source>
        <strain evidence="2 3">ICMP 18580</strain>
    </source>
</reference>
<sequence>MCLWFPFLAFVETSTGCGTAGAAAAGPHYPPRPWRRARPIVGLAGRAGRDSALWVLGGMTLLGPRGHVLSHRLGRFTVTQRPEEESMMAA</sequence>
<dbReference type="Proteomes" id="UP000434172">
    <property type="component" value="Unassembled WGS sequence"/>
</dbReference>
<comment type="caution">
    <text evidence="2">The sequence shown here is derived from an EMBL/GenBank/DDBJ whole genome shotgun (WGS) entry which is preliminary data.</text>
</comment>
<protein>
    <recommendedName>
        <fullName evidence="4">Secreted protein</fullName>
    </recommendedName>
</protein>
<organism evidence="2 3">
    <name type="scientific">Colletotrichum asianum</name>
    <dbReference type="NCBI Taxonomy" id="702518"/>
    <lineage>
        <taxon>Eukaryota</taxon>
        <taxon>Fungi</taxon>
        <taxon>Dikarya</taxon>
        <taxon>Ascomycota</taxon>
        <taxon>Pezizomycotina</taxon>
        <taxon>Sordariomycetes</taxon>
        <taxon>Hypocreomycetidae</taxon>
        <taxon>Glomerellales</taxon>
        <taxon>Glomerellaceae</taxon>
        <taxon>Colletotrichum</taxon>
        <taxon>Colletotrichum gloeosporioides species complex</taxon>
    </lineage>
</organism>
<accession>A0A8H3VXT2</accession>
<evidence type="ECO:0000313" key="3">
    <source>
        <dbReference type="Proteomes" id="UP000434172"/>
    </source>
</evidence>
<name>A0A8H3VXT2_9PEZI</name>
<evidence type="ECO:0000313" key="2">
    <source>
        <dbReference type="EMBL" id="KAF0317398.1"/>
    </source>
</evidence>
<dbReference type="EMBL" id="WOWK01000131">
    <property type="protein sequence ID" value="KAF0317398.1"/>
    <property type="molecule type" value="Genomic_DNA"/>
</dbReference>
<feature type="chain" id="PRO_5034091052" description="Secreted protein" evidence="1">
    <location>
        <begin position="17"/>
        <end position="90"/>
    </location>
</feature>
<proteinExistence type="predicted"/>
<keyword evidence="1" id="KW-0732">Signal</keyword>